<feature type="transmembrane region" description="Helical" evidence="1">
    <location>
        <begin position="62"/>
        <end position="86"/>
    </location>
</feature>
<sequence length="444" mass="47919">MILNKIDYFVSFKPDSQKIKYGFFWSIVLTFGLLAFLFNTPQEILNGQIAILLSPSNLVTDYFAVSNVGATLFNSALLTAHAIVIVKLTKAQINGAIIASVLTVAAFSFFGKNLYNSMPIVLGAFAYAWVTRMPSEKSLLAALFGTALGPLVSEISFNLDLSLIQGVLYGYIAGFIAGFLIPPIANHVVDFTKGFSVYNVGFTCGIIGTLFISIIRSLGKEVEPVSILSSGNNLPFTVIFLVIYTMMLLIGLFLNSWSFKGYTELLKHTGQLSTDFLKTNGFNVTLINMALLGFISLGYVHLHGGELNGPVIGGILTVVGFGAFGKHIKNVIPILMGVTLMGYINDYDMSSTGVITAGLFGTTIAPIAGRYGPWIGMLAGAFHLSIVSNTDNLHGGINLYNNGFSGGFVAAIMIPLLVAFHYHKEKRKLLREGVDPAEEIECNN</sequence>
<evidence type="ECO:0000313" key="2">
    <source>
        <dbReference type="EMBL" id="SEI81387.1"/>
    </source>
</evidence>
<feature type="transmembrane region" description="Helical" evidence="1">
    <location>
        <begin position="93"/>
        <end position="110"/>
    </location>
</feature>
<feature type="transmembrane region" description="Helical" evidence="1">
    <location>
        <begin position="163"/>
        <end position="185"/>
    </location>
</feature>
<feature type="transmembrane region" description="Helical" evidence="1">
    <location>
        <begin position="116"/>
        <end position="132"/>
    </location>
</feature>
<keyword evidence="1" id="KW-0472">Membrane</keyword>
<feature type="transmembrane region" description="Helical" evidence="1">
    <location>
        <begin position="21"/>
        <end position="38"/>
    </location>
</feature>
<dbReference type="RefSeq" id="WP_091634990.1">
    <property type="nucleotide sequence ID" value="NZ_FNYW01000022.1"/>
</dbReference>
<dbReference type="OrthoDB" id="9776502at2"/>
<dbReference type="STRING" id="1130080.SAMN04488113_12228"/>
<keyword evidence="3" id="KW-1185">Reference proteome</keyword>
<accession>A0A1H6TVW8</accession>
<feature type="transmembrane region" description="Helical" evidence="1">
    <location>
        <begin position="197"/>
        <end position="218"/>
    </location>
</feature>
<dbReference type="Proteomes" id="UP000198564">
    <property type="component" value="Unassembled WGS sequence"/>
</dbReference>
<keyword evidence="1" id="KW-1133">Transmembrane helix</keyword>
<protein>
    <recommendedName>
        <fullName evidence="4">DUF1576 domain-containing protein</fullName>
    </recommendedName>
</protein>
<proteinExistence type="predicted"/>
<gene>
    <name evidence="2" type="ORF">SAMN04488113_12228</name>
</gene>
<feature type="transmembrane region" description="Helical" evidence="1">
    <location>
        <begin position="307"/>
        <end position="328"/>
    </location>
</feature>
<evidence type="ECO:0000313" key="3">
    <source>
        <dbReference type="Proteomes" id="UP000198564"/>
    </source>
</evidence>
<feature type="transmembrane region" description="Helical" evidence="1">
    <location>
        <begin position="280"/>
        <end position="301"/>
    </location>
</feature>
<dbReference type="Pfam" id="PF07613">
    <property type="entry name" value="DUF1576"/>
    <property type="match status" value="2"/>
</dbReference>
<feature type="transmembrane region" description="Helical" evidence="1">
    <location>
        <begin position="403"/>
        <end position="422"/>
    </location>
</feature>
<evidence type="ECO:0000256" key="1">
    <source>
        <dbReference type="SAM" id="Phobius"/>
    </source>
</evidence>
<reference evidence="3" key="1">
    <citation type="submission" date="2016-10" db="EMBL/GenBank/DDBJ databases">
        <authorList>
            <person name="Varghese N."/>
            <person name="Submissions S."/>
        </authorList>
    </citation>
    <scope>NUCLEOTIDE SEQUENCE [LARGE SCALE GENOMIC DNA]</scope>
    <source>
        <strain evidence="3">DSM 25751</strain>
    </source>
</reference>
<evidence type="ECO:0008006" key="4">
    <source>
        <dbReference type="Google" id="ProtNLM"/>
    </source>
</evidence>
<organism evidence="2 3">
    <name type="scientific">Alkalibacterium gilvum</name>
    <dbReference type="NCBI Taxonomy" id="1130080"/>
    <lineage>
        <taxon>Bacteria</taxon>
        <taxon>Bacillati</taxon>
        <taxon>Bacillota</taxon>
        <taxon>Bacilli</taxon>
        <taxon>Lactobacillales</taxon>
        <taxon>Carnobacteriaceae</taxon>
        <taxon>Alkalibacterium</taxon>
    </lineage>
</organism>
<dbReference type="EMBL" id="FNYW01000022">
    <property type="protein sequence ID" value="SEI81387.1"/>
    <property type="molecule type" value="Genomic_DNA"/>
</dbReference>
<name>A0A1H6TVW8_9LACT</name>
<dbReference type="InterPro" id="IPR011470">
    <property type="entry name" value="DUF1576"/>
</dbReference>
<feature type="transmembrane region" description="Helical" evidence="1">
    <location>
        <begin position="349"/>
        <end position="368"/>
    </location>
</feature>
<feature type="transmembrane region" description="Helical" evidence="1">
    <location>
        <begin position="139"/>
        <end position="157"/>
    </location>
</feature>
<keyword evidence="1" id="KW-0812">Transmembrane</keyword>
<feature type="transmembrane region" description="Helical" evidence="1">
    <location>
        <begin position="238"/>
        <end position="259"/>
    </location>
</feature>
<dbReference type="AlphaFoldDB" id="A0A1H6TVW8"/>